<comment type="caution">
    <text evidence="1">The sequence shown here is derived from an EMBL/GenBank/DDBJ whole genome shotgun (WGS) entry which is preliminary data.</text>
</comment>
<reference evidence="1" key="2">
    <citation type="submission" date="2021-04" db="EMBL/GenBank/DDBJ databases">
        <authorList>
            <person name="Gilroy R."/>
        </authorList>
    </citation>
    <scope>NUCLEOTIDE SEQUENCE</scope>
    <source>
        <strain evidence="1">CHK33-5263</strain>
    </source>
</reference>
<gene>
    <name evidence="1" type="ORF">H9812_06825</name>
</gene>
<organism evidence="1 2">
    <name type="scientific">Candidatus Gallimonas intestinigallinarum</name>
    <dbReference type="NCBI Taxonomy" id="2838604"/>
    <lineage>
        <taxon>Bacteria</taxon>
        <taxon>Bacillati</taxon>
        <taxon>Bacillota</taxon>
        <taxon>Clostridia</taxon>
        <taxon>Candidatus Gallimonas</taxon>
    </lineage>
</organism>
<proteinExistence type="predicted"/>
<protein>
    <submittedName>
        <fullName evidence="1">Uncharacterized protein</fullName>
    </submittedName>
</protein>
<accession>A0A9D2DY44</accession>
<dbReference type="EMBL" id="DXBS01000127">
    <property type="protein sequence ID" value="HIZ25164.1"/>
    <property type="molecule type" value="Genomic_DNA"/>
</dbReference>
<dbReference type="AlphaFoldDB" id="A0A9D2DY44"/>
<evidence type="ECO:0000313" key="1">
    <source>
        <dbReference type="EMBL" id="HIZ25164.1"/>
    </source>
</evidence>
<name>A0A9D2DY44_9FIRM</name>
<dbReference type="Proteomes" id="UP000824044">
    <property type="component" value="Unassembled WGS sequence"/>
</dbReference>
<sequence length="138" mass="14498">MRIRGTVKGIATIGACLICGAFAYALTRSPVFDGDGYELYAGTSSAAVIVTDSPATLKLTLPVAGESARWEGDLAAELLARFEAKVLFCEEVCGIRNYYCHSPQLGEGVLLNGVRVNLHIATNGVRTAAGTPIIFGGF</sequence>
<reference evidence="1" key="1">
    <citation type="journal article" date="2021" name="PeerJ">
        <title>Extensive microbial diversity within the chicken gut microbiome revealed by metagenomics and culture.</title>
        <authorList>
            <person name="Gilroy R."/>
            <person name="Ravi A."/>
            <person name="Getino M."/>
            <person name="Pursley I."/>
            <person name="Horton D.L."/>
            <person name="Alikhan N.F."/>
            <person name="Baker D."/>
            <person name="Gharbi K."/>
            <person name="Hall N."/>
            <person name="Watson M."/>
            <person name="Adriaenssens E.M."/>
            <person name="Foster-Nyarko E."/>
            <person name="Jarju S."/>
            <person name="Secka A."/>
            <person name="Antonio M."/>
            <person name="Oren A."/>
            <person name="Chaudhuri R.R."/>
            <person name="La Ragione R."/>
            <person name="Hildebrand F."/>
            <person name="Pallen M.J."/>
        </authorList>
    </citation>
    <scope>NUCLEOTIDE SEQUENCE</scope>
    <source>
        <strain evidence="1">CHK33-5263</strain>
    </source>
</reference>
<evidence type="ECO:0000313" key="2">
    <source>
        <dbReference type="Proteomes" id="UP000824044"/>
    </source>
</evidence>